<keyword evidence="2" id="KW-0238">DNA-binding</keyword>
<reference evidence="5" key="1">
    <citation type="journal article" date="2014" name="Int. J. Syst. Evol. Microbiol.">
        <title>Complete genome sequence of Corynebacterium casei LMG S-19264T (=DSM 44701T), isolated from a smear-ripened cheese.</title>
        <authorList>
            <consortium name="US DOE Joint Genome Institute (JGI-PGF)"/>
            <person name="Walter F."/>
            <person name="Albersmeier A."/>
            <person name="Kalinowski J."/>
            <person name="Ruckert C."/>
        </authorList>
    </citation>
    <scope>NUCLEOTIDE SEQUENCE</scope>
    <source>
        <strain evidence="5">CGMCC 1.12785</strain>
    </source>
</reference>
<accession>A0A8J2TVF0</accession>
<evidence type="ECO:0000259" key="4">
    <source>
        <dbReference type="PROSITE" id="PS50932"/>
    </source>
</evidence>
<dbReference type="CDD" id="cd06278">
    <property type="entry name" value="PBP1_LacI-like"/>
    <property type="match status" value="1"/>
</dbReference>
<dbReference type="Pfam" id="PF13377">
    <property type="entry name" value="Peripla_BP_3"/>
    <property type="match status" value="1"/>
</dbReference>
<dbReference type="GO" id="GO:0000976">
    <property type="term" value="F:transcription cis-regulatory region binding"/>
    <property type="evidence" value="ECO:0007669"/>
    <property type="project" value="TreeGrafter"/>
</dbReference>
<protein>
    <submittedName>
        <fullName evidence="5">LacI family transcriptional regulator</fullName>
    </submittedName>
</protein>
<dbReference type="InterPro" id="IPR028082">
    <property type="entry name" value="Peripla_BP_I"/>
</dbReference>
<dbReference type="AlphaFoldDB" id="A0A8J2TVF0"/>
<dbReference type="InterPro" id="IPR046335">
    <property type="entry name" value="LacI/GalR-like_sensor"/>
</dbReference>
<name>A0A8J2TVF0_9MICO</name>
<evidence type="ECO:0000313" key="6">
    <source>
        <dbReference type="Proteomes" id="UP000616114"/>
    </source>
</evidence>
<evidence type="ECO:0000256" key="2">
    <source>
        <dbReference type="ARBA" id="ARBA00023125"/>
    </source>
</evidence>
<evidence type="ECO:0000256" key="3">
    <source>
        <dbReference type="ARBA" id="ARBA00023163"/>
    </source>
</evidence>
<dbReference type="Gene3D" id="3.40.50.2300">
    <property type="match status" value="2"/>
</dbReference>
<keyword evidence="6" id="KW-1185">Reference proteome</keyword>
<sequence length="331" mass="36244">MVTSRDVARLAGVSQATVSRVLNSRGPIAEPTRQRVMRAVDELGYVKHSGATAMRTRRTGTVGIVVAEMSNPFFQEIFDELVFQFAQKGLRTMVWHAHTHAEDAVAAIRDRAIDGVVFSALSEGSPQMQAAMQAGRPMLLVNRVTDSLNYDCVVSDNLGGGRLVADYLAQAGRSEAVIIAGDRTTSTGRDRRAGFLEAMAGHGVPVPESHRYEADYIAERAAECVRRHVRRHGVPQAFFCSNDAMAIAAMNALRELGVRVPEDTWVIGYDDVAAAGWPVVGLTTVSQSSREMARQGAELLLRRLEEPGSPWQRRVFEPRLVVRASTAHHRA</sequence>
<dbReference type="PANTHER" id="PTHR30146:SF109">
    <property type="entry name" value="HTH-TYPE TRANSCRIPTIONAL REGULATOR GALS"/>
    <property type="match status" value="1"/>
</dbReference>
<keyword evidence="1" id="KW-0805">Transcription regulation</keyword>
<dbReference type="SMART" id="SM00354">
    <property type="entry name" value="HTH_LACI"/>
    <property type="match status" value="1"/>
</dbReference>
<organism evidence="5 6">
    <name type="scientific">Sediminivirga luteola</name>
    <dbReference type="NCBI Taxonomy" id="1774748"/>
    <lineage>
        <taxon>Bacteria</taxon>
        <taxon>Bacillati</taxon>
        <taxon>Actinomycetota</taxon>
        <taxon>Actinomycetes</taxon>
        <taxon>Micrococcales</taxon>
        <taxon>Brevibacteriaceae</taxon>
        <taxon>Sediminivirga</taxon>
    </lineage>
</organism>
<dbReference type="Proteomes" id="UP000616114">
    <property type="component" value="Unassembled WGS sequence"/>
</dbReference>
<dbReference type="InterPro" id="IPR000843">
    <property type="entry name" value="HTH_LacI"/>
</dbReference>
<dbReference type="SUPFAM" id="SSF53822">
    <property type="entry name" value="Periplasmic binding protein-like I"/>
    <property type="match status" value="1"/>
</dbReference>
<gene>
    <name evidence="5" type="ORF">GCM10011333_03520</name>
</gene>
<reference evidence="5" key="2">
    <citation type="submission" date="2020-09" db="EMBL/GenBank/DDBJ databases">
        <authorList>
            <person name="Sun Q."/>
            <person name="Zhou Y."/>
        </authorList>
    </citation>
    <scope>NUCLEOTIDE SEQUENCE</scope>
    <source>
        <strain evidence="5">CGMCC 1.12785</strain>
    </source>
</reference>
<feature type="domain" description="HTH lacI-type" evidence="4">
    <location>
        <begin position="2"/>
        <end position="56"/>
    </location>
</feature>
<dbReference type="PROSITE" id="PS50932">
    <property type="entry name" value="HTH_LACI_2"/>
    <property type="match status" value="1"/>
</dbReference>
<evidence type="ECO:0000313" key="5">
    <source>
        <dbReference type="EMBL" id="GGA04030.1"/>
    </source>
</evidence>
<dbReference type="SUPFAM" id="SSF47413">
    <property type="entry name" value="lambda repressor-like DNA-binding domains"/>
    <property type="match status" value="1"/>
</dbReference>
<keyword evidence="3" id="KW-0804">Transcription</keyword>
<dbReference type="PRINTS" id="PR00036">
    <property type="entry name" value="HTHLACI"/>
</dbReference>
<dbReference type="RefSeq" id="WP_188549186.1">
    <property type="nucleotide sequence ID" value="NZ_BMFY01000001.1"/>
</dbReference>
<dbReference type="PANTHER" id="PTHR30146">
    <property type="entry name" value="LACI-RELATED TRANSCRIPTIONAL REPRESSOR"/>
    <property type="match status" value="1"/>
</dbReference>
<dbReference type="CDD" id="cd01392">
    <property type="entry name" value="HTH_LacI"/>
    <property type="match status" value="1"/>
</dbReference>
<comment type="caution">
    <text evidence="5">The sequence shown here is derived from an EMBL/GenBank/DDBJ whole genome shotgun (WGS) entry which is preliminary data.</text>
</comment>
<dbReference type="InterPro" id="IPR010982">
    <property type="entry name" value="Lambda_DNA-bd_dom_sf"/>
</dbReference>
<proteinExistence type="predicted"/>
<evidence type="ECO:0000256" key="1">
    <source>
        <dbReference type="ARBA" id="ARBA00023015"/>
    </source>
</evidence>
<dbReference type="GO" id="GO:0003700">
    <property type="term" value="F:DNA-binding transcription factor activity"/>
    <property type="evidence" value="ECO:0007669"/>
    <property type="project" value="TreeGrafter"/>
</dbReference>
<dbReference type="EMBL" id="BMFY01000001">
    <property type="protein sequence ID" value="GGA04030.1"/>
    <property type="molecule type" value="Genomic_DNA"/>
</dbReference>
<dbReference type="Gene3D" id="1.10.260.40">
    <property type="entry name" value="lambda repressor-like DNA-binding domains"/>
    <property type="match status" value="1"/>
</dbReference>
<dbReference type="Pfam" id="PF00356">
    <property type="entry name" value="LacI"/>
    <property type="match status" value="1"/>
</dbReference>